<protein>
    <submittedName>
        <fullName evidence="2">Uncharacterized protein</fullName>
    </submittedName>
</protein>
<evidence type="ECO:0000313" key="3">
    <source>
        <dbReference type="Proteomes" id="UP000735302"/>
    </source>
</evidence>
<feature type="region of interest" description="Disordered" evidence="1">
    <location>
        <begin position="168"/>
        <end position="192"/>
    </location>
</feature>
<reference evidence="2 3" key="1">
    <citation type="journal article" date="2021" name="Elife">
        <title>Chloroplast acquisition without the gene transfer in kleptoplastic sea slugs, Plakobranchus ocellatus.</title>
        <authorList>
            <person name="Maeda T."/>
            <person name="Takahashi S."/>
            <person name="Yoshida T."/>
            <person name="Shimamura S."/>
            <person name="Takaki Y."/>
            <person name="Nagai Y."/>
            <person name="Toyoda A."/>
            <person name="Suzuki Y."/>
            <person name="Arimoto A."/>
            <person name="Ishii H."/>
            <person name="Satoh N."/>
            <person name="Nishiyama T."/>
            <person name="Hasebe M."/>
            <person name="Maruyama T."/>
            <person name="Minagawa J."/>
            <person name="Obokata J."/>
            <person name="Shigenobu S."/>
        </authorList>
    </citation>
    <scope>NUCLEOTIDE SEQUENCE [LARGE SCALE GENOMIC DNA]</scope>
</reference>
<keyword evidence="3" id="KW-1185">Reference proteome</keyword>
<evidence type="ECO:0000256" key="1">
    <source>
        <dbReference type="SAM" id="MobiDB-lite"/>
    </source>
</evidence>
<organism evidence="2 3">
    <name type="scientific">Plakobranchus ocellatus</name>
    <dbReference type="NCBI Taxonomy" id="259542"/>
    <lineage>
        <taxon>Eukaryota</taxon>
        <taxon>Metazoa</taxon>
        <taxon>Spiralia</taxon>
        <taxon>Lophotrochozoa</taxon>
        <taxon>Mollusca</taxon>
        <taxon>Gastropoda</taxon>
        <taxon>Heterobranchia</taxon>
        <taxon>Euthyneura</taxon>
        <taxon>Panpulmonata</taxon>
        <taxon>Sacoglossa</taxon>
        <taxon>Placobranchoidea</taxon>
        <taxon>Plakobranchidae</taxon>
        <taxon>Plakobranchus</taxon>
    </lineage>
</organism>
<evidence type="ECO:0000313" key="2">
    <source>
        <dbReference type="EMBL" id="GFN76438.1"/>
    </source>
</evidence>
<proteinExistence type="predicted"/>
<accession>A0AAV3Y0G3</accession>
<dbReference type="AlphaFoldDB" id="A0AAV3Y0G3"/>
<dbReference type="Proteomes" id="UP000735302">
    <property type="component" value="Unassembled WGS sequence"/>
</dbReference>
<comment type="caution">
    <text evidence="2">The sequence shown here is derived from an EMBL/GenBank/DDBJ whole genome shotgun (WGS) entry which is preliminary data.</text>
</comment>
<dbReference type="EMBL" id="BLXT01000388">
    <property type="protein sequence ID" value="GFN76438.1"/>
    <property type="molecule type" value="Genomic_DNA"/>
</dbReference>
<sequence>MLDLSPFALPRPDHVEVGTFWCLITIVAANNKYRDDTTKDQGQRLHIGDKALLRQHQTGRNKLQARYHDSLYTIVATPEDARYKQLVLSLRLRCASIFQARRMWDYAHWDRSDNDVIVPATKPGTGRRENDGREVTYYVPLPSTADKCLPPSHASTLFPAETVSSDFQPTTANIEADRRPASRQSNVAIHQK</sequence>
<feature type="compositionally biased region" description="Polar residues" evidence="1">
    <location>
        <begin position="182"/>
        <end position="192"/>
    </location>
</feature>
<name>A0AAV3Y0G3_9GAST</name>
<gene>
    <name evidence="2" type="ORF">PoB_000294400</name>
</gene>